<evidence type="ECO:0000313" key="2">
    <source>
        <dbReference type="EMBL" id="MDI1492930.1"/>
    </source>
</evidence>
<dbReference type="InterPro" id="IPR013216">
    <property type="entry name" value="Methyltransf_11"/>
</dbReference>
<dbReference type="AlphaFoldDB" id="A0AA43U0K2"/>
<sequence length="283" mass="31309">MPSLPMSNLNNSMSQTYDRENRGIPRLFARHLVSLVSRHIHSPTTRIHDNACGPAVFTSELLKSLHSDHPGSAAAACPRITATDISAEMIAATTDFLKDNNHITENVDARVIDSTNLAGLREEVFDISVTNFGIWLTGKPHEALCEVVRTLKPGGVAVMTAWKWHGWLDLMGRISRVVRPGVEVRGVLANRFLDEEGVMDALVNAGFEAGRIEVEERTEMLMWDGEEDLRALMCEGDFARFAMKDWEASERDAVPDAIEQALTDQEKLQSALAKTAWVITAGK</sequence>
<dbReference type="Proteomes" id="UP001161017">
    <property type="component" value="Unassembled WGS sequence"/>
</dbReference>
<organism evidence="2 3">
    <name type="scientific">Ramalina farinacea</name>
    <dbReference type="NCBI Taxonomy" id="258253"/>
    <lineage>
        <taxon>Eukaryota</taxon>
        <taxon>Fungi</taxon>
        <taxon>Dikarya</taxon>
        <taxon>Ascomycota</taxon>
        <taxon>Pezizomycotina</taxon>
        <taxon>Lecanoromycetes</taxon>
        <taxon>OSLEUM clade</taxon>
        <taxon>Lecanoromycetidae</taxon>
        <taxon>Lecanorales</taxon>
        <taxon>Lecanorineae</taxon>
        <taxon>Ramalinaceae</taxon>
        <taxon>Ramalina</taxon>
    </lineage>
</organism>
<dbReference type="Pfam" id="PF08241">
    <property type="entry name" value="Methyltransf_11"/>
    <property type="match status" value="1"/>
</dbReference>
<feature type="domain" description="Methyltransferase type 11" evidence="1">
    <location>
        <begin position="74"/>
        <end position="158"/>
    </location>
</feature>
<dbReference type="EMBL" id="JAPUFD010000022">
    <property type="protein sequence ID" value="MDI1492930.1"/>
    <property type="molecule type" value="Genomic_DNA"/>
</dbReference>
<dbReference type="Gene3D" id="3.40.50.150">
    <property type="entry name" value="Vaccinia Virus protein VP39"/>
    <property type="match status" value="1"/>
</dbReference>
<keyword evidence="3" id="KW-1185">Reference proteome</keyword>
<comment type="caution">
    <text evidence="2">The sequence shown here is derived from an EMBL/GenBank/DDBJ whole genome shotgun (WGS) entry which is preliminary data.</text>
</comment>
<accession>A0AA43U0K2</accession>
<evidence type="ECO:0000259" key="1">
    <source>
        <dbReference type="Pfam" id="PF08241"/>
    </source>
</evidence>
<dbReference type="InterPro" id="IPR029063">
    <property type="entry name" value="SAM-dependent_MTases_sf"/>
</dbReference>
<dbReference type="CDD" id="cd02440">
    <property type="entry name" value="AdoMet_MTases"/>
    <property type="match status" value="1"/>
</dbReference>
<protein>
    <recommendedName>
        <fullName evidence="1">Methyltransferase type 11 domain-containing protein</fullName>
    </recommendedName>
</protein>
<dbReference type="SUPFAM" id="SSF53335">
    <property type="entry name" value="S-adenosyl-L-methionine-dependent methyltransferases"/>
    <property type="match status" value="1"/>
</dbReference>
<reference evidence="2" key="1">
    <citation type="journal article" date="2023" name="Genome Biol. Evol.">
        <title>First Whole Genome Sequence and Flow Cytometry Genome Size Data for the Lichen-Forming Fungus Ramalina farinacea (Ascomycota).</title>
        <authorList>
            <person name="Llewellyn T."/>
            <person name="Mian S."/>
            <person name="Hill R."/>
            <person name="Leitch I.J."/>
            <person name="Gaya E."/>
        </authorList>
    </citation>
    <scope>NUCLEOTIDE SEQUENCE</scope>
    <source>
        <strain evidence="2">LIQ254RAFAR</strain>
    </source>
</reference>
<evidence type="ECO:0000313" key="3">
    <source>
        <dbReference type="Proteomes" id="UP001161017"/>
    </source>
</evidence>
<name>A0AA43U0K2_9LECA</name>
<proteinExistence type="predicted"/>
<dbReference type="GO" id="GO:0008757">
    <property type="term" value="F:S-adenosylmethionine-dependent methyltransferase activity"/>
    <property type="evidence" value="ECO:0007669"/>
    <property type="project" value="InterPro"/>
</dbReference>
<gene>
    <name evidence="2" type="ORF">OHK93_004713</name>
</gene>